<dbReference type="InterPro" id="IPR057050">
    <property type="entry name" value="RRM_PARP14_2"/>
</dbReference>
<dbReference type="GeneID" id="106551603"/>
<protein>
    <submittedName>
        <fullName evidence="4">Poly [ADP-ribose] polymerase 14-like</fullName>
    </submittedName>
</protein>
<dbReference type="Proteomes" id="UP000504617">
    <property type="component" value="Unplaced"/>
</dbReference>
<dbReference type="AlphaFoldDB" id="A0A6I9YLF4"/>
<evidence type="ECO:0000259" key="1">
    <source>
        <dbReference type="Pfam" id="PF23222"/>
    </source>
</evidence>
<sequence>MAEEGTMCPFPLLVQGAWGSPDLPKIVRNKILRYFQSRKKSGGGECEIQKQGGQILVCFAQEEVRQRVLSQKIHELDLAGKGTLKLEVSLYETTDPANDNAPKKEIISKKALGEEGQASEMEVKQDCQTKNVTLTNGSAVEAPHSEKDILDHPQTFSQVVLENVEENIHLDTLTLLVDNISALSGDSTFHIEQINEKKAAVVTFQQSTAAANFLRQCSTNCRFQQYRLTARLL</sequence>
<evidence type="ECO:0000259" key="2">
    <source>
        <dbReference type="Pfam" id="PF23245"/>
    </source>
</evidence>
<dbReference type="Pfam" id="PF23222">
    <property type="entry name" value="RRM_PARP14_1"/>
    <property type="match status" value="1"/>
</dbReference>
<evidence type="ECO:0000313" key="4">
    <source>
        <dbReference type="RefSeq" id="XP_013925208.1"/>
    </source>
</evidence>
<accession>A0A6I9YLF4</accession>
<reference evidence="4" key="1">
    <citation type="submission" date="2025-08" db="UniProtKB">
        <authorList>
            <consortium name="RefSeq"/>
        </authorList>
    </citation>
    <scope>IDENTIFICATION</scope>
    <source>
        <tissue evidence="4">Skeletal muscle</tissue>
    </source>
</reference>
<name>A0A6I9YLF4_9SAUR</name>
<evidence type="ECO:0000313" key="3">
    <source>
        <dbReference type="Proteomes" id="UP000504617"/>
    </source>
</evidence>
<dbReference type="Gene3D" id="3.30.70.330">
    <property type="match status" value="1"/>
</dbReference>
<gene>
    <name evidence="4" type="primary">LOC106551603</name>
</gene>
<dbReference type="RefSeq" id="XP_013925208.1">
    <property type="nucleotide sequence ID" value="XM_014069733.1"/>
</dbReference>
<dbReference type="InterPro" id="IPR057051">
    <property type="entry name" value="PARP14_RPM_1"/>
</dbReference>
<dbReference type="OrthoDB" id="6133115at2759"/>
<dbReference type="KEGG" id="tsr:106551603"/>
<proteinExistence type="predicted"/>
<dbReference type="Pfam" id="PF23245">
    <property type="entry name" value="RRM_PARP14_2"/>
    <property type="match status" value="1"/>
</dbReference>
<dbReference type="InterPro" id="IPR012677">
    <property type="entry name" value="Nucleotide-bd_a/b_plait_sf"/>
</dbReference>
<keyword evidence="3" id="KW-1185">Reference proteome</keyword>
<feature type="domain" description="PAR14-like first RRM" evidence="1">
    <location>
        <begin position="12"/>
        <end position="89"/>
    </location>
</feature>
<feature type="domain" description="PARP14 second RRM" evidence="2">
    <location>
        <begin position="156"/>
        <end position="233"/>
    </location>
</feature>
<organism evidence="3 4">
    <name type="scientific">Thamnophis sirtalis</name>
    <dbReference type="NCBI Taxonomy" id="35019"/>
    <lineage>
        <taxon>Eukaryota</taxon>
        <taxon>Metazoa</taxon>
        <taxon>Chordata</taxon>
        <taxon>Craniata</taxon>
        <taxon>Vertebrata</taxon>
        <taxon>Euteleostomi</taxon>
        <taxon>Lepidosauria</taxon>
        <taxon>Squamata</taxon>
        <taxon>Bifurcata</taxon>
        <taxon>Unidentata</taxon>
        <taxon>Episquamata</taxon>
        <taxon>Toxicofera</taxon>
        <taxon>Serpentes</taxon>
        <taxon>Colubroidea</taxon>
        <taxon>Colubridae</taxon>
        <taxon>Natricinae</taxon>
        <taxon>Thamnophis</taxon>
    </lineage>
</organism>